<dbReference type="Proteomes" id="UP001139887">
    <property type="component" value="Unassembled WGS sequence"/>
</dbReference>
<feature type="compositionally biased region" description="Polar residues" evidence="1">
    <location>
        <begin position="1"/>
        <end position="11"/>
    </location>
</feature>
<keyword evidence="3" id="KW-1185">Reference proteome</keyword>
<feature type="compositionally biased region" description="Low complexity" evidence="1">
    <location>
        <begin position="12"/>
        <end position="27"/>
    </location>
</feature>
<evidence type="ECO:0000313" key="2">
    <source>
        <dbReference type="EMBL" id="KAJ2848693.1"/>
    </source>
</evidence>
<reference evidence="2" key="1">
    <citation type="submission" date="2022-07" db="EMBL/GenBank/DDBJ databases">
        <title>Phylogenomic reconstructions and comparative analyses of Kickxellomycotina fungi.</title>
        <authorList>
            <person name="Reynolds N.K."/>
            <person name="Stajich J.E."/>
            <person name="Barry K."/>
            <person name="Grigoriev I.V."/>
            <person name="Crous P."/>
            <person name="Smith M.E."/>
        </authorList>
    </citation>
    <scope>NUCLEOTIDE SEQUENCE</scope>
    <source>
        <strain evidence="2">NRRL 1566</strain>
    </source>
</reference>
<feature type="region of interest" description="Disordered" evidence="1">
    <location>
        <begin position="1"/>
        <end position="39"/>
    </location>
</feature>
<comment type="caution">
    <text evidence="2">The sequence shown here is derived from an EMBL/GenBank/DDBJ whole genome shotgun (WGS) entry which is preliminary data.</text>
</comment>
<dbReference type="AlphaFoldDB" id="A0A9W8I8B7"/>
<evidence type="ECO:0000313" key="3">
    <source>
        <dbReference type="Proteomes" id="UP001139887"/>
    </source>
</evidence>
<gene>
    <name evidence="2" type="ORF">IWW36_003137</name>
</gene>
<name>A0A9W8I8B7_9FUNG</name>
<dbReference type="EMBL" id="JANBUW010000141">
    <property type="protein sequence ID" value="KAJ2848693.1"/>
    <property type="molecule type" value="Genomic_DNA"/>
</dbReference>
<accession>A0A9W8I8B7</accession>
<organism evidence="2 3">
    <name type="scientific">Coemansia brasiliensis</name>
    <dbReference type="NCBI Taxonomy" id="2650707"/>
    <lineage>
        <taxon>Eukaryota</taxon>
        <taxon>Fungi</taxon>
        <taxon>Fungi incertae sedis</taxon>
        <taxon>Zoopagomycota</taxon>
        <taxon>Kickxellomycotina</taxon>
        <taxon>Kickxellomycetes</taxon>
        <taxon>Kickxellales</taxon>
        <taxon>Kickxellaceae</taxon>
        <taxon>Coemansia</taxon>
    </lineage>
</organism>
<feature type="region of interest" description="Disordered" evidence="1">
    <location>
        <begin position="190"/>
        <end position="229"/>
    </location>
</feature>
<proteinExistence type="predicted"/>
<dbReference type="PANTHER" id="PTHR31859:SF1">
    <property type="entry name" value="TETRATRICOPEPTIDE REPEAT PROTEIN 39C"/>
    <property type="match status" value="1"/>
</dbReference>
<dbReference type="OrthoDB" id="43460at2759"/>
<feature type="compositionally biased region" description="Low complexity" evidence="1">
    <location>
        <begin position="138"/>
        <end position="148"/>
    </location>
</feature>
<dbReference type="InterPro" id="IPR019412">
    <property type="entry name" value="IML2/TPR_39"/>
</dbReference>
<dbReference type="PANTHER" id="PTHR31859">
    <property type="entry name" value="TETRATRICOPEPTIDE REPEAT PROTEIN 39 FAMILY MEMBER"/>
    <property type="match status" value="1"/>
</dbReference>
<sequence length="890" mass="98949">MAGDSGQQTPTAAASSSNSSNHGRASATPGAQATAEERWQVSRVPEIAPDDPLQRGIELAMHAVWLFLDSDFEQVEQLLHKKRHKLLYASEGYAAIQYLRAMMTFTREAMGSAQQAAESTVNLAAHYRKPRGVSSMLSGTSSRASSPSAKHADGAESDPDGTVRRHKHGEARGWLRMDSPRLLLREKKRAAGDDISVNSSGSGADTEPGLPEAKYSEQLDSDEELDNKRERSWASGLATMADSVVGVVRAGTHAMGLGKPEWHALRTMTATQRHAELVHAEAYLLRAMLNVATGDGMLALLKEGWHVRTAYATYRACYAFIADAHERGEALDDHFVSGTYLGMGVFNLVLSMLPAKLLRVVELVGFSADRQLGLELLAVAAGWRTDAQTAQLLGAAPERCRDVHPCGRGLRSDFCELVLLGYHVVLCSDLYLGYANLPLAEMVLQRAQRQHPRGLLFMYFSGRLLVARTQMRDAIGRFGALVQAGRGSDDLDQAEGLIRQLAENVDDDKDSTESDSEMGDWRQLQYLGHWERALCLMALGRWLDAAEGFNVLRMENNWNKAVYTYALASCMWEHYLTLCGGVAPVTLSRLTEEQRRVLDIVRALMALVPGLKRRVAGKSIPVEKYVVRKASKFAQQEGFLLRPGLELLHVWNLYGKMPRERLLVLRDEADRELAHMAHYTPISRAASSPYRHIFYYDDVALMLLTKGVVLRELAHSTSGCAKPMPELAPVAADSLLRLLRMMPLVQRDHYLLVLSRFALGGLYLAAHSDAKWTEMALAQWKCVLASKSLSSPPFLSLDEYQEHIKQVSHMLDRDPSADAQSGDLLAAPGCLCEERILQDSAHSSLRFYDGTWQISDWRYLPADWADSRKYSLQNMIEVRVFNATNRLQDK</sequence>
<protein>
    <submittedName>
        <fullName evidence="2">Uncharacterized protein</fullName>
    </submittedName>
</protein>
<evidence type="ECO:0000256" key="1">
    <source>
        <dbReference type="SAM" id="MobiDB-lite"/>
    </source>
</evidence>
<dbReference type="Pfam" id="PF10300">
    <property type="entry name" value="Iml2-TPR_39"/>
    <property type="match status" value="4"/>
</dbReference>
<feature type="region of interest" description="Disordered" evidence="1">
    <location>
        <begin position="132"/>
        <end position="174"/>
    </location>
</feature>